<feature type="transmembrane region" description="Helical" evidence="8">
    <location>
        <begin position="150"/>
        <end position="171"/>
    </location>
</feature>
<dbReference type="GO" id="GO:0005886">
    <property type="term" value="C:plasma membrane"/>
    <property type="evidence" value="ECO:0007669"/>
    <property type="project" value="UniProtKB-SubCell"/>
</dbReference>
<name>A0A316DWC2_9FLAO</name>
<dbReference type="Proteomes" id="UP000245667">
    <property type="component" value="Unassembled WGS sequence"/>
</dbReference>
<dbReference type="GO" id="GO:0046428">
    <property type="term" value="F:1,4-dihydroxy-2-naphthoate polyprenyltransferase activity"/>
    <property type="evidence" value="ECO:0007669"/>
    <property type="project" value="UniProtKB-UniRule"/>
</dbReference>
<dbReference type="EMBL" id="QGGQ01000007">
    <property type="protein sequence ID" value="PWK22421.1"/>
    <property type="molecule type" value="Genomic_DNA"/>
</dbReference>
<reference evidence="11 12" key="1">
    <citation type="submission" date="2018-05" db="EMBL/GenBank/DDBJ databases">
        <title>Genomic Encyclopedia of Archaeal and Bacterial Type Strains, Phase II (KMG-II): from individual species to whole genera.</title>
        <authorList>
            <person name="Goeker M."/>
        </authorList>
    </citation>
    <scope>NUCLEOTIDE SEQUENCE [LARGE SCALE GENOMIC DNA]</scope>
    <source>
        <strain evidence="11 12">DSM 23514</strain>
    </source>
</reference>
<dbReference type="InterPro" id="IPR026046">
    <property type="entry name" value="UBIAD1"/>
</dbReference>
<evidence type="ECO:0000313" key="11">
    <source>
        <dbReference type="EMBL" id="PWK22421.1"/>
    </source>
</evidence>
<protein>
    <recommendedName>
        <fullName evidence="8 9">1,4-dihydroxy-2-naphthoate octaprenyltransferase</fullName>
        <shortName evidence="8">DHNA-octaprenyltransferase</shortName>
        <ecNumber evidence="8 9">2.5.1.74</ecNumber>
    </recommendedName>
</protein>
<feature type="transmembrane region" description="Helical" evidence="8">
    <location>
        <begin position="40"/>
        <end position="58"/>
    </location>
</feature>
<evidence type="ECO:0000313" key="12">
    <source>
        <dbReference type="Proteomes" id="UP000245667"/>
    </source>
</evidence>
<evidence type="ECO:0000313" key="10">
    <source>
        <dbReference type="EMBL" id="MBD1261770.1"/>
    </source>
</evidence>
<accession>A0A316DWC2</accession>
<dbReference type="NCBIfam" id="TIGR00751">
    <property type="entry name" value="menA"/>
    <property type="match status" value="1"/>
</dbReference>
<keyword evidence="13" id="KW-1185">Reference proteome</keyword>
<evidence type="ECO:0000256" key="1">
    <source>
        <dbReference type="ARBA" id="ARBA00004141"/>
    </source>
</evidence>
<keyword evidence="6 8" id="KW-1133">Transmembrane helix</keyword>
<dbReference type="HAMAP" id="MF_01937">
    <property type="entry name" value="MenA_1"/>
    <property type="match status" value="1"/>
</dbReference>
<feature type="transmembrane region" description="Helical" evidence="8">
    <location>
        <begin position="94"/>
        <end position="113"/>
    </location>
</feature>
<feature type="transmembrane region" description="Helical" evidence="8">
    <location>
        <begin position="119"/>
        <end position="138"/>
    </location>
</feature>
<feature type="transmembrane region" description="Helical" evidence="8">
    <location>
        <begin position="177"/>
        <end position="196"/>
    </location>
</feature>
<evidence type="ECO:0000256" key="9">
    <source>
        <dbReference type="NCBIfam" id="TIGR00751"/>
    </source>
</evidence>
<dbReference type="PANTHER" id="PTHR13929">
    <property type="entry name" value="1,4-DIHYDROXY-2-NAPHTHOATE OCTAPRENYLTRANSFERASE"/>
    <property type="match status" value="1"/>
</dbReference>
<reference evidence="10 13" key="2">
    <citation type="submission" date="2020-07" db="EMBL/GenBank/DDBJ databases">
        <title>The draft genome sequence of Maribacter polysiphoniae KCTC 22021.</title>
        <authorList>
            <person name="Mu L."/>
        </authorList>
    </citation>
    <scope>NUCLEOTIDE SEQUENCE [LARGE SCALE GENOMIC DNA]</scope>
    <source>
        <strain evidence="10 13">KCTC 22021</strain>
    </source>
</reference>
<dbReference type="EC" id="2.5.1.74" evidence="8 9"/>
<gene>
    <name evidence="8 10" type="primary">menA</name>
    <name evidence="10" type="ORF">HZY62_14285</name>
    <name evidence="11" type="ORF">LX92_02895</name>
</gene>
<comment type="pathway">
    <text evidence="8">Quinol/quinone metabolism; menaquinone biosynthesis; menaquinol from 1,4-dihydroxy-2-naphthoate: step 1/2.</text>
</comment>
<feature type="transmembrane region" description="Helical" evidence="8">
    <location>
        <begin position="284"/>
        <end position="301"/>
    </location>
</feature>
<dbReference type="OrthoDB" id="9767568at2"/>
<dbReference type="InterPro" id="IPR004657">
    <property type="entry name" value="MenA"/>
</dbReference>
<comment type="catalytic activity">
    <reaction evidence="8">
        <text>an all-trans-polyprenyl diphosphate + 1,4-dihydroxy-2-naphthoate + H(+) = a 2-demethylmenaquinol + CO2 + diphosphate</text>
        <dbReference type="Rhea" id="RHEA:26478"/>
        <dbReference type="Rhea" id="RHEA-COMP:9563"/>
        <dbReference type="Rhea" id="RHEA-COMP:9564"/>
        <dbReference type="ChEBI" id="CHEBI:11173"/>
        <dbReference type="ChEBI" id="CHEBI:15378"/>
        <dbReference type="ChEBI" id="CHEBI:16526"/>
        <dbReference type="ChEBI" id="CHEBI:33019"/>
        <dbReference type="ChEBI" id="CHEBI:55437"/>
        <dbReference type="ChEBI" id="CHEBI:58914"/>
        <dbReference type="EC" id="2.5.1.74"/>
    </reaction>
</comment>
<evidence type="ECO:0000256" key="7">
    <source>
        <dbReference type="ARBA" id="ARBA00023136"/>
    </source>
</evidence>
<dbReference type="Pfam" id="PF01040">
    <property type="entry name" value="UbiA"/>
    <property type="match status" value="1"/>
</dbReference>
<keyword evidence="7 8" id="KW-0472">Membrane</keyword>
<keyword evidence="3 8" id="KW-1003">Cell membrane</keyword>
<keyword evidence="4 8" id="KW-0808">Transferase</keyword>
<dbReference type="PANTHER" id="PTHR13929:SF0">
    <property type="entry name" value="UBIA PRENYLTRANSFERASE DOMAIN-CONTAINING PROTEIN 1"/>
    <property type="match status" value="1"/>
</dbReference>
<evidence type="ECO:0000256" key="8">
    <source>
        <dbReference type="HAMAP-Rule" id="MF_01937"/>
    </source>
</evidence>
<comment type="function">
    <text evidence="8">Conversion of 1,4-dihydroxy-2-naphthoate (DHNA) to demethylmenaquinone (DMK).</text>
</comment>
<dbReference type="GO" id="GO:0009234">
    <property type="term" value="P:menaquinone biosynthetic process"/>
    <property type="evidence" value="ECO:0007669"/>
    <property type="project" value="UniProtKB-UniRule"/>
</dbReference>
<sequence>MPKLSTWVNAARLRTLPLSVSGVLVGTALAGFYGSGNLTIFILALCTAIGFQITSNFANDYGDGVKGTDNEERIGPKRVLQSGLLTRKVLKRGIIVSIIVNGILVVSVVYLAFGPENLGYIFLFMVLGAFSIWAAIKYTVGTSAYGYRGLGDVFVFLFFGLLAVLGTMFLFTKNISWPAVLPAISIGALSTGVLNLNNLRDHESDKASNKNTLVVQMGYEKGLIYHTWLIGVGLLSLLIFIVLEFQCYFQLLPFIVFIPILLQLKRVRGTRIPSLLDPELKKLAIGIFLLSALFYLGNNIFCNFE</sequence>
<evidence type="ECO:0000256" key="4">
    <source>
        <dbReference type="ARBA" id="ARBA00022679"/>
    </source>
</evidence>
<feature type="transmembrane region" description="Helical" evidence="8">
    <location>
        <begin position="223"/>
        <end position="242"/>
    </location>
</feature>
<dbReference type="InterPro" id="IPR000537">
    <property type="entry name" value="UbiA_prenyltransferase"/>
</dbReference>
<dbReference type="PIRSF" id="PIRSF005355">
    <property type="entry name" value="UBIAD1"/>
    <property type="match status" value="1"/>
</dbReference>
<dbReference type="CDD" id="cd13962">
    <property type="entry name" value="PT_UbiA_UBIAD1"/>
    <property type="match status" value="1"/>
</dbReference>
<dbReference type="GO" id="GO:0042371">
    <property type="term" value="P:vitamin K biosynthetic process"/>
    <property type="evidence" value="ECO:0007669"/>
    <property type="project" value="TreeGrafter"/>
</dbReference>
<dbReference type="EMBL" id="JACWLN010000006">
    <property type="protein sequence ID" value="MBD1261770.1"/>
    <property type="molecule type" value="Genomic_DNA"/>
</dbReference>
<evidence type="ECO:0000256" key="2">
    <source>
        <dbReference type="ARBA" id="ARBA00022428"/>
    </source>
</evidence>
<comment type="subcellular location">
    <subcellularLocation>
        <location evidence="8">Cell membrane</location>
        <topology evidence="8">Multi-pass membrane protein</topology>
    </subcellularLocation>
    <subcellularLocation>
        <location evidence="1">Membrane</location>
        <topology evidence="1">Multi-pass membrane protein</topology>
    </subcellularLocation>
</comment>
<comment type="similarity">
    <text evidence="8">Belongs to the MenA family. Type 1 subfamily.</text>
</comment>
<dbReference type="RefSeq" id="WP_109651953.1">
    <property type="nucleotide sequence ID" value="NZ_JACWLN010000006.1"/>
</dbReference>
<evidence type="ECO:0000256" key="5">
    <source>
        <dbReference type="ARBA" id="ARBA00022692"/>
    </source>
</evidence>
<dbReference type="AlphaFoldDB" id="A0A316DWC2"/>
<dbReference type="UniPathway" id="UPA00079">
    <property type="reaction ID" value="UER00168"/>
</dbReference>
<evidence type="ECO:0000256" key="6">
    <source>
        <dbReference type="ARBA" id="ARBA00022989"/>
    </source>
</evidence>
<comment type="caution">
    <text evidence="11">The sequence shown here is derived from an EMBL/GenBank/DDBJ whole genome shotgun (WGS) entry which is preliminary data.</text>
</comment>
<keyword evidence="5 8" id="KW-0812">Transmembrane</keyword>
<proteinExistence type="inferred from homology"/>
<dbReference type="Proteomes" id="UP000651837">
    <property type="component" value="Unassembled WGS sequence"/>
</dbReference>
<evidence type="ECO:0000256" key="3">
    <source>
        <dbReference type="ARBA" id="ARBA00022475"/>
    </source>
</evidence>
<evidence type="ECO:0000313" key="13">
    <source>
        <dbReference type="Proteomes" id="UP000651837"/>
    </source>
</evidence>
<organism evidence="11 12">
    <name type="scientific">Maribacter polysiphoniae</name>
    <dbReference type="NCBI Taxonomy" id="429344"/>
    <lineage>
        <taxon>Bacteria</taxon>
        <taxon>Pseudomonadati</taxon>
        <taxon>Bacteroidota</taxon>
        <taxon>Flavobacteriia</taxon>
        <taxon>Flavobacteriales</taxon>
        <taxon>Flavobacteriaceae</taxon>
        <taxon>Maribacter</taxon>
    </lineage>
</organism>
<keyword evidence="2 8" id="KW-0474">Menaquinone biosynthesis</keyword>